<evidence type="ECO:0000313" key="2">
    <source>
        <dbReference type="Proteomes" id="UP001283361"/>
    </source>
</evidence>
<proteinExistence type="predicted"/>
<organism evidence="1 2">
    <name type="scientific">Elysia crispata</name>
    <name type="common">lettuce slug</name>
    <dbReference type="NCBI Taxonomy" id="231223"/>
    <lineage>
        <taxon>Eukaryota</taxon>
        <taxon>Metazoa</taxon>
        <taxon>Spiralia</taxon>
        <taxon>Lophotrochozoa</taxon>
        <taxon>Mollusca</taxon>
        <taxon>Gastropoda</taxon>
        <taxon>Heterobranchia</taxon>
        <taxon>Euthyneura</taxon>
        <taxon>Panpulmonata</taxon>
        <taxon>Sacoglossa</taxon>
        <taxon>Placobranchoidea</taxon>
        <taxon>Plakobranchidae</taxon>
        <taxon>Elysia</taxon>
    </lineage>
</organism>
<keyword evidence="2" id="KW-1185">Reference proteome</keyword>
<name>A0AAE1DI88_9GAST</name>
<sequence length="44" mass="5084">MRLESARSLLMRKGQNKKDLLSSIPTLQEKGLLYNNRIVQPDNN</sequence>
<evidence type="ECO:0000313" key="1">
    <source>
        <dbReference type="EMBL" id="KAK3771571.1"/>
    </source>
</evidence>
<comment type="caution">
    <text evidence="1">The sequence shown here is derived from an EMBL/GenBank/DDBJ whole genome shotgun (WGS) entry which is preliminary data.</text>
</comment>
<gene>
    <name evidence="1" type="ORF">RRG08_055471</name>
</gene>
<dbReference type="Proteomes" id="UP001283361">
    <property type="component" value="Unassembled WGS sequence"/>
</dbReference>
<dbReference type="AlphaFoldDB" id="A0AAE1DI88"/>
<protein>
    <submittedName>
        <fullName evidence="1">Uncharacterized protein</fullName>
    </submittedName>
</protein>
<accession>A0AAE1DI88</accession>
<dbReference type="EMBL" id="JAWDGP010003717">
    <property type="protein sequence ID" value="KAK3771571.1"/>
    <property type="molecule type" value="Genomic_DNA"/>
</dbReference>
<reference evidence="1" key="1">
    <citation type="journal article" date="2023" name="G3 (Bethesda)">
        <title>A reference genome for the long-term kleptoplast-retaining sea slug Elysia crispata morphotype clarki.</title>
        <authorList>
            <person name="Eastman K.E."/>
            <person name="Pendleton A.L."/>
            <person name="Shaikh M.A."/>
            <person name="Suttiyut T."/>
            <person name="Ogas R."/>
            <person name="Tomko P."/>
            <person name="Gavelis G."/>
            <person name="Widhalm J.R."/>
            <person name="Wisecaver J.H."/>
        </authorList>
    </citation>
    <scope>NUCLEOTIDE SEQUENCE</scope>
    <source>
        <strain evidence="1">ECLA1</strain>
    </source>
</reference>